<dbReference type="AlphaFoldDB" id="A0A504YC53"/>
<protein>
    <submittedName>
        <fullName evidence="2">Uncharacterized protein</fullName>
    </submittedName>
</protein>
<name>A0A504YC53_FASGI</name>
<keyword evidence="1" id="KW-1133">Transmembrane helix</keyword>
<comment type="caution">
    <text evidence="2">The sequence shown here is derived from an EMBL/GenBank/DDBJ whole genome shotgun (WGS) entry which is preliminary data.</text>
</comment>
<proteinExistence type="predicted"/>
<keyword evidence="3" id="KW-1185">Reference proteome</keyword>
<evidence type="ECO:0000313" key="3">
    <source>
        <dbReference type="Proteomes" id="UP000316759"/>
    </source>
</evidence>
<gene>
    <name evidence="2" type="ORF">FGIG_04847</name>
</gene>
<feature type="transmembrane region" description="Helical" evidence="1">
    <location>
        <begin position="19"/>
        <end position="39"/>
    </location>
</feature>
<dbReference type="OrthoDB" id="6239013at2759"/>
<reference evidence="2 3" key="1">
    <citation type="submission" date="2019-04" db="EMBL/GenBank/DDBJ databases">
        <title>Annotation for the trematode Fasciola gigantica.</title>
        <authorList>
            <person name="Choi Y.-J."/>
        </authorList>
    </citation>
    <scope>NUCLEOTIDE SEQUENCE [LARGE SCALE GENOMIC DNA]</scope>
    <source>
        <strain evidence="2">Uganda_cow_1</strain>
    </source>
</reference>
<keyword evidence="1" id="KW-0812">Transmembrane</keyword>
<dbReference type="Proteomes" id="UP000316759">
    <property type="component" value="Unassembled WGS sequence"/>
</dbReference>
<keyword evidence="1" id="KW-0472">Membrane</keyword>
<sequence length="306" mass="35612">MFHWDCYISLFYFRPGLKWGVAVGVIVTFIVFLTVSYTIQFFRVCDRCYHECPIVGINPDLQEFQMDTRWYTVSHEGNRYGVTFHSRLFAKEFMECLEEKYGRWNTANILKIQRDGQDFVILNIFFHDVFTPWFYTQGPIKNDEEWIRTDFRAMCQAVRSKLAVRICSCLKLKQNHLSSSGNLQGPDNIQLESVVDTSAEIAKCDNTQQTSNEEKSCNKVMHKWVPWTKASYTPPAIQDEAPNTKSLKRCSTRTKSMRKTDRNEAQSIVNVIIFEELIECNGLDKGVQTRQKHVQSKGDRLVIPDD</sequence>
<dbReference type="EMBL" id="SUNJ01010986">
    <property type="protein sequence ID" value="TPP59212.1"/>
    <property type="molecule type" value="Genomic_DNA"/>
</dbReference>
<evidence type="ECO:0000313" key="2">
    <source>
        <dbReference type="EMBL" id="TPP59212.1"/>
    </source>
</evidence>
<evidence type="ECO:0000256" key="1">
    <source>
        <dbReference type="SAM" id="Phobius"/>
    </source>
</evidence>
<accession>A0A504YC53</accession>
<organism evidence="2 3">
    <name type="scientific">Fasciola gigantica</name>
    <name type="common">Giant liver fluke</name>
    <dbReference type="NCBI Taxonomy" id="46835"/>
    <lineage>
        <taxon>Eukaryota</taxon>
        <taxon>Metazoa</taxon>
        <taxon>Spiralia</taxon>
        <taxon>Lophotrochozoa</taxon>
        <taxon>Platyhelminthes</taxon>
        <taxon>Trematoda</taxon>
        <taxon>Digenea</taxon>
        <taxon>Plagiorchiida</taxon>
        <taxon>Echinostomata</taxon>
        <taxon>Echinostomatoidea</taxon>
        <taxon>Fasciolidae</taxon>
        <taxon>Fasciola</taxon>
    </lineage>
</organism>